<evidence type="ECO:0000313" key="2">
    <source>
        <dbReference type="Proteomes" id="UP000054223"/>
    </source>
</evidence>
<dbReference type="PANTHER" id="PTHR48100:SF1">
    <property type="entry name" value="HISTIDINE PHOSPHATASE FAMILY PROTEIN-RELATED"/>
    <property type="match status" value="1"/>
</dbReference>
<dbReference type="InterPro" id="IPR050275">
    <property type="entry name" value="PGM_Phosphatase"/>
</dbReference>
<gene>
    <name evidence="1" type="ORF">ASU33_04775</name>
</gene>
<dbReference type="SUPFAM" id="SSF53254">
    <property type="entry name" value="Phosphoglycerate mutase-like"/>
    <property type="match status" value="1"/>
</dbReference>
<dbReference type="AlphaFoldDB" id="A0A9X0HIV5"/>
<comment type="caution">
    <text evidence="1">The sequence shown here is derived from an EMBL/GenBank/DDBJ whole genome shotgun (WGS) entry which is preliminary data.</text>
</comment>
<protein>
    <submittedName>
        <fullName evidence="1">Phosphoglycerate mutase</fullName>
    </submittedName>
</protein>
<dbReference type="Pfam" id="PF00300">
    <property type="entry name" value="His_Phos_1"/>
    <property type="match status" value="1"/>
</dbReference>
<proteinExistence type="predicted"/>
<dbReference type="RefSeq" id="WP_059072351.1">
    <property type="nucleotide sequence ID" value="NZ_LNAL01000008.1"/>
</dbReference>
<evidence type="ECO:0000313" key="1">
    <source>
        <dbReference type="EMBL" id="KUG06656.1"/>
    </source>
</evidence>
<accession>A0A9X0HIV5</accession>
<keyword evidence="2" id="KW-1185">Reference proteome</keyword>
<dbReference type="GO" id="GO:0005737">
    <property type="term" value="C:cytoplasm"/>
    <property type="evidence" value="ECO:0007669"/>
    <property type="project" value="TreeGrafter"/>
</dbReference>
<dbReference type="GO" id="GO:0016791">
    <property type="term" value="F:phosphatase activity"/>
    <property type="evidence" value="ECO:0007669"/>
    <property type="project" value="TreeGrafter"/>
</dbReference>
<sequence length="179" mass="20407">MKVGLVRHFKVQKELVWWQRVSAAELLQWFAEYDAAGIEEAEVNLGGVAWSRCVSSNLGRAAQTAACIFEGQVQQTPLLREVQIQPLFRSGVRLPLVLWAMLVQVAWLLNHKSQPESRQQVEQRIAAALDEALQHQENVLIVSHGAVMRFLRQELLRRGFRGPKISRRPANGELFVFEQ</sequence>
<dbReference type="InterPro" id="IPR029033">
    <property type="entry name" value="His_PPase_superfam"/>
</dbReference>
<dbReference type="InterPro" id="IPR013078">
    <property type="entry name" value="His_Pase_superF_clade-1"/>
</dbReference>
<dbReference type="OrthoDB" id="1680942at2"/>
<dbReference type="PANTHER" id="PTHR48100">
    <property type="entry name" value="BROAD-SPECIFICITY PHOSPHATASE YOR283W-RELATED"/>
    <property type="match status" value="1"/>
</dbReference>
<dbReference type="EMBL" id="LNAL01000008">
    <property type="protein sequence ID" value="KUG06656.1"/>
    <property type="molecule type" value="Genomic_DNA"/>
</dbReference>
<reference evidence="1 2" key="1">
    <citation type="submission" date="2015-11" db="EMBL/GenBank/DDBJ databases">
        <title>Solirubrum puertoriconensis gen. nov. an environmental bacteria isolated in Puerto Rico.</title>
        <authorList>
            <person name="Cuebas-Irizarry M.F."/>
            <person name="Montalvo-Rodriguez R."/>
        </authorList>
    </citation>
    <scope>NUCLEOTIDE SEQUENCE [LARGE SCALE GENOMIC DNA]</scope>
    <source>
        <strain evidence="1 2">MC1A</strain>
    </source>
</reference>
<dbReference type="Proteomes" id="UP000054223">
    <property type="component" value="Unassembled WGS sequence"/>
</dbReference>
<organism evidence="1 2">
    <name type="scientific">Solirubrum puertoriconensis</name>
    <dbReference type="NCBI Taxonomy" id="1751427"/>
    <lineage>
        <taxon>Bacteria</taxon>
        <taxon>Pseudomonadati</taxon>
        <taxon>Bacteroidota</taxon>
        <taxon>Cytophagia</taxon>
        <taxon>Cytophagales</taxon>
    </lineage>
</organism>
<dbReference type="Gene3D" id="3.40.50.1240">
    <property type="entry name" value="Phosphoglycerate mutase-like"/>
    <property type="match status" value="1"/>
</dbReference>
<dbReference type="CDD" id="cd07067">
    <property type="entry name" value="HP_PGM_like"/>
    <property type="match status" value="1"/>
</dbReference>
<name>A0A9X0HIV5_SOLP1</name>